<dbReference type="Gene3D" id="3.40.50.1000">
    <property type="entry name" value="HAD superfamily/HAD-like"/>
    <property type="match status" value="1"/>
</dbReference>
<evidence type="ECO:0000256" key="2">
    <source>
        <dbReference type="ARBA" id="ARBA00022692"/>
    </source>
</evidence>
<reference evidence="9 10" key="2">
    <citation type="submission" date="2018-11" db="EMBL/GenBank/DDBJ databases">
        <authorList>
            <consortium name="Pathogen Informatics"/>
        </authorList>
    </citation>
    <scope>NUCLEOTIDE SEQUENCE [LARGE SCALE GENOMIC DNA]</scope>
</reference>
<evidence type="ECO:0000313" key="9">
    <source>
        <dbReference type="EMBL" id="VDM42528.1"/>
    </source>
</evidence>
<organism evidence="10 11">
    <name type="scientific">Toxocara canis</name>
    <name type="common">Canine roundworm</name>
    <dbReference type="NCBI Taxonomy" id="6265"/>
    <lineage>
        <taxon>Eukaryota</taxon>
        <taxon>Metazoa</taxon>
        <taxon>Ecdysozoa</taxon>
        <taxon>Nematoda</taxon>
        <taxon>Chromadorea</taxon>
        <taxon>Rhabditida</taxon>
        <taxon>Spirurina</taxon>
        <taxon>Ascaridomorpha</taxon>
        <taxon>Ascaridoidea</taxon>
        <taxon>Toxocaridae</taxon>
        <taxon>Toxocara</taxon>
    </lineage>
</organism>
<dbReference type="GO" id="GO:0006897">
    <property type="term" value="P:endocytosis"/>
    <property type="evidence" value="ECO:0007669"/>
    <property type="project" value="TreeGrafter"/>
</dbReference>
<keyword evidence="3" id="KW-0479">Metal-binding</keyword>
<dbReference type="InterPro" id="IPR023214">
    <property type="entry name" value="HAD_sf"/>
</dbReference>
<feature type="transmembrane region" description="Helical" evidence="7">
    <location>
        <begin position="226"/>
        <end position="246"/>
    </location>
</feature>
<evidence type="ECO:0000313" key="11">
    <source>
        <dbReference type="WBParaSite" id="TCNE_0001120701-mRNA-1"/>
    </source>
</evidence>
<dbReference type="SUPFAM" id="SSF56784">
    <property type="entry name" value="HAD-like"/>
    <property type="match status" value="1"/>
</dbReference>
<feature type="transmembrane region" description="Helical" evidence="7">
    <location>
        <begin position="140"/>
        <end position="160"/>
    </location>
</feature>
<dbReference type="GO" id="GO:0046872">
    <property type="term" value="F:metal ion binding"/>
    <property type="evidence" value="ECO:0007669"/>
    <property type="project" value="UniProtKB-KW"/>
</dbReference>
<evidence type="ECO:0000256" key="6">
    <source>
        <dbReference type="ARBA" id="ARBA00023136"/>
    </source>
</evidence>
<protein>
    <submittedName>
        <fullName evidence="11">PhoLip_ATPase_C domain-containing protein</fullName>
    </submittedName>
</protein>
<dbReference type="WBParaSite" id="TCNE_0001120701-mRNA-1">
    <property type="protein sequence ID" value="TCNE_0001120701-mRNA-1"/>
    <property type="gene ID" value="TCNE_0001120701"/>
</dbReference>
<dbReference type="InterPro" id="IPR036412">
    <property type="entry name" value="HAD-like_sf"/>
</dbReference>
<keyword evidence="6 7" id="KW-0472">Membrane</keyword>
<feature type="transmembrane region" description="Helical" evidence="7">
    <location>
        <begin position="166"/>
        <end position="187"/>
    </location>
</feature>
<keyword evidence="5 7" id="KW-1133">Transmembrane helix</keyword>
<dbReference type="Pfam" id="PF16212">
    <property type="entry name" value="PhoLip_ATPase_C"/>
    <property type="match status" value="1"/>
</dbReference>
<dbReference type="GO" id="GO:0005524">
    <property type="term" value="F:ATP binding"/>
    <property type="evidence" value="ECO:0007669"/>
    <property type="project" value="InterPro"/>
</dbReference>
<dbReference type="GO" id="GO:0016887">
    <property type="term" value="F:ATP hydrolysis activity"/>
    <property type="evidence" value="ECO:0007669"/>
    <property type="project" value="InterPro"/>
</dbReference>
<dbReference type="AlphaFoldDB" id="A0A183URT7"/>
<dbReference type="EMBL" id="UYWY01020777">
    <property type="protein sequence ID" value="VDM42528.1"/>
    <property type="molecule type" value="Genomic_DNA"/>
</dbReference>
<keyword evidence="2 7" id="KW-0812">Transmembrane</keyword>
<dbReference type="PANTHER" id="PTHR24092">
    <property type="entry name" value="PROBABLE PHOSPHOLIPID-TRANSPORTING ATPASE"/>
    <property type="match status" value="1"/>
</dbReference>
<accession>A0A183URT7</accession>
<dbReference type="NCBIfam" id="TIGR01494">
    <property type="entry name" value="ATPase_P-type"/>
    <property type="match status" value="1"/>
</dbReference>
<feature type="transmembrane region" description="Helical" evidence="7">
    <location>
        <begin position="194"/>
        <end position="214"/>
    </location>
</feature>
<dbReference type="InterPro" id="IPR001757">
    <property type="entry name" value="P_typ_ATPase"/>
</dbReference>
<reference evidence="11" key="1">
    <citation type="submission" date="2016-06" db="UniProtKB">
        <authorList>
            <consortium name="WormBaseParasite"/>
        </authorList>
    </citation>
    <scope>IDENTIFICATION</scope>
</reference>
<comment type="subcellular location">
    <subcellularLocation>
        <location evidence="1">Membrane</location>
        <topology evidence="1">Multi-pass membrane protein</topology>
    </subcellularLocation>
</comment>
<sequence length="262" mass="29032">MLINGFLVSEESFPVCGCTAVVCCRCSPEQKAQIVNLLRKYRAPQRVAAVGDGGNDVSMIQAAHAGIGIDAHEGKQASLAADFSITQFSHICRLLYSTVYTMLPVFSLVVDRDVTPSNALTYPELYKELGKGRSLSYKTFCIWVLISIYQGSVIMYGALLVFDSDFIHVVSISFTALIVTELIMVALTVHTWHWAMLLAEALSLSLYAGSLLILDQYFDRQFVTSWMFLTKTTAITAVSCLPLYVIKALRRRFSPPSYAKVN</sequence>
<evidence type="ECO:0000256" key="3">
    <source>
        <dbReference type="ARBA" id="ARBA00022723"/>
    </source>
</evidence>
<dbReference type="GO" id="GO:0005802">
    <property type="term" value="C:trans-Golgi network"/>
    <property type="evidence" value="ECO:0007669"/>
    <property type="project" value="TreeGrafter"/>
</dbReference>
<name>A0A183URT7_TOXCA</name>
<dbReference type="GO" id="GO:0006890">
    <property type="term" value="P:retrograde vesicle-mediated transport, Golgi to endoplasmic reticulum"/>
    <property type="evidence" value="ECO:0007669"/>
    <property type="project" value="TreeGrafter"/>
</dbReference>
<dbReference type="InterPro" id="IPR032630">
    <property type="entry name" value="P_typ_ATPase_c"/>
</dbReference>
<dbReference type="GO" id="GO:0045332">
    <property type="term" value="P:phospholipid translocation"/>
    <property type="evidence" value="ECO:0007669"/>
    <property type="project" value="TreeGrafter"/>
</dbReference>
<keyword evidence="4" id="KW-0460">Magnesium</keyword>
<evidence type="ECO:0000256" key="4">
    <source>
        <dbReference type="ARBA" id="ARBA00022842"/>
    </source>
</evidence>
<evidence type="ECO:0000313" key="10">
    <source>
        <dbReference type="Proteomes" id="UP000050794"/>
    </source>
</evidence>
<keyword evidence="10" id="KW-1185">Reference proteome</keyword>
<evidence type="ECO:0000256" key="5">
    <source>
        <dbReference type="ARBA" id="ARBA00022989"/>
    </source>
</evidence>
<dbReference type="GO" id="GO:0140326">
    <property type="term" value="F:ATPase-coupled intramembrane lipid transporter activity"/>
    <property type="evidence" value="ECO:0007669"/>
    <property type="project" value="TreeGrafter"/>
</dbReference>
<dbReference type="Proteomes" id="UP000050794">
    <property type="component" value="Unassembled WGS sequence"/>
</dbReference>
<evidence type="ECO:0000259" key="8">
    <source>
        <dbReference type="Pfam" id="PF16212"/>
    </source>
</evidence>
<dbReference type="InterPro" id="IPR023298">
    <property type="entry name" value="ATPase_P-typ_TM_dom_sf"/>
</dbReference>
<dbReference type="GO" id="GO:0005886">
    <property type="term" value="C:plasma membrane"/>
    <property type="evidence" value="ECO:0007669"/>
    <property type="project" value="TreeGrafter"/>
</dbReference>
<dbReference type="PANTHER" id="PTHR24092:SF5">
    <property type="entry name" value="PHOSPHOLIPID-TRANSPORTING ATPASE"/>
    <property type="match status" value="1"/>
</dbReference>
<dbReference type="SUPFAM" id="SSF81665">
    <property type="entry name" value="Calcium ATPase, transmembrane domain M"/>
    <property type="match status" value="1"/>
</dbReference>
<evidence type="ECO:0000256" key="7">
    <source>
        <dbReference type="SAM" id="Phobius"/>
    </source>
</evidence>
<feature type="domain" description="P-type ATPase C-terminal" evidence="8">
    <location>
        <begin position="95"/>
        <end position="255"/>
    </location>
</feature>
<proteinExistence type="predicted"/>
<evidence type="ECO:0000256" key="1">
    <source>
        <dbReference type="ARBA" id="ARBA00004141"/>
    </source>
</evidence>
<gene>
    <name evidence="9" type="ORF">TCNE_LOCUS11207</name>
</gene>
<dbReference type="GO" id="GO:0005768">
    <property type="term" value="C:endosome"/>
    <property type="evidence" value="ECO:0007669"/>
    <property type="project" value="TreeGrafter"/>
</dbReference>